<dbReference type="OrthoDB" id="1305336at2759"/>
<proteinExistence type="predicted"/>
<evidence type="ECO:0000313" key="1">
    <source>
        <dbReference type="EMBL" id="KAG5586274.1"/>
    </source>
</evidence>
<keyword evidence="2" id="KW-1185">Reference proteome</keyword>
<protein>
    <submittedName>
        <fullName evidence="1">Uncharacterized protein</fullName>
    </submittedName>
</protein>
<name>A0A9J5XF26_SOLCO</name>
<dbReference type="AlphaFoldDB" id="A0A9J5XF26"/>
<evidence type="ECO:0000313" key="2">
    <source>
        <dbReference type="Proteomes" id="UP000824120"/>
    </source>
</evidence>
<accession>A0A9J5XF26</accession>
<sequence length="130" mass="14469">MKDCTQTLRNGDHNLKWSNCPRVSAEDNLALMDSFGSQEIFESIKACAGDKALGLDGYFMEFFKQCWETIKVDLVATMQNFHEKVALVFPRQQLHSPPMAAMATGWPPPAIQPAPSPKPPHTLPMSIPII</sequence>
<gene>
    <name evidence="1" type="ORF">H5410_046708</name>
</gene>
<dbReference type="EMBL" id="JACXVP010000009">
    <property type="protein sequence ID" value="KAG5586274.1"/>
    <property type="molecule type" value="Genomic_DNA"/>
</dbReference>
<reference evidence="1 2" key="1">
    <citation type="submission" date="2020-09" db="EMBL/GenBank/DDBJ databases">
        <title>De no assembly of potato wild relative species, Solanum commersonii.</title>
        <authorList>
            <person name="Cho K."/>
        </authorList>
    </citation>
    <scope>NUCLEOTIDE SEQUENCE [LARGE SCALE GENOMIC DNA]</scope>
    <source>
        <strain evidence="1">LZ3.2</strain>
        <tissue evidence="1">Leaf</tissue>
    </source>
</reference>
<comment type="caution">
    <text evidence="1">The sequence shown here is derived from an EMBL/GenBank/DDBJ whole genome shotgun (WGS) entry which is preliminary data.</text>
</comment>
<organism evidence="1 2">
    <name type="scientific">Solanum commersonii</name>
    <name type="common">Commerson's wild potato</name>
    <name type="synonym">Commerson's nightshade</name>
    <dbReference type="NCBI Taxonomy" id="4109"/>
    <lineage>
        <taxon>Eukaryota</taxon>
        <taxon>Viridiplantae</taxon>
        <taxon>Streptophyta</taxon>
        <taxon>Embryophyta</taxon>
        <taxon>Tracheophyta</taxon>
        <taxon>Spermatophyta</taxon>
        <taxon>Magnoliopsida</taxon>
        <taxon>eudicotyledons</taxon>
        <taxon>Gunneridae</taxon>
        <taxon>Pentapetalae</taxon>
        <taxon>asterids</taxon>
        <taxon>lamiids</taxon>
        <taxon>Solanales</taxon>
        <taxon>Solanaceae</taxon>
        <taxon>Solanoideae</taxon>
        <taxon>Solaneae</taxon>
        <taxon>Solanum</taxon>
    </lineage>
</organism>
<dbReference type="Proteomes" id="UP000824120">
    <property type="component" value="Chromosome 9"/>
</dbReference>